<dbReference type="Proteomes" id="UP000799440">
    <property type="component" value="Unassembled WGS sequence"/>
</dbReference>
<dbReference type="Gene3D" id="3.40.1280.10">
    <property type="match status" value="1"/>
</dbReference>
<dbReference type="SUPFAM" id="SSF75217">
    <property type="entry name" value="alpha/beta knot"/>
    <property type="match status" value="1"/>
</dbReference>
<dbReference type="CDD" id="cd18091">
    <property type="entry name" value="SpoU-like_TRM3-like"/>
    <property type="match status" value="1"/>
</dbReference>
<dbReference type="GO" id="GO:0003723">
    <property type="term" value="F:RNA binding"/>
    <property type="evidence" value="ECO:0007669"/>
    <property type="project" value="InterPro"/>
</dbReference>
<evidence type="ECO:0000256" key="3">
    <source>
        <dbReference type="SAM" id="MobiDB-lite"/>
    </source>
</evidence>
<evidence type="ECO:0000259" key="4">
    <source>
        <dbReference type="Pfam" id="PF00588"/>
    </source>
</evidence>
<keyword evidence="2" id="KW-0808">Transferase</keyword>
<dbReference type="InterPro" id="IPR029026">
    <property type="entry name" value="tRNA_m1G_MTases_N"/>
</dbReference>
<name>A0A6A6UWR5_9PLEO</name>
<accession>A0A6A6UWR5</accession>
<feature type="region of interest" description="Disordered" evidence="3">
    <location>
        <begin position="1050"/>
        <end position="1069"/>
    </location>
</feature>
<dbReference type="InterPro" id="IPR001537">
    <property type="entry name" value="SpoU_MeTrfase"/>
</dbReference>
<evidence type="ECO:0000313" key="5">
    <source>
        <dbReference type="EMBL" id="KAF2742199.1"/>
    </source>
</evidence>
<dbReference type="PANTHER" id="PTHR12029:SF11">
    <property type="entry name" value="METHYLTRANSFERASE TARBP1-RELATED"/>
    <property type="match status" value="1"/>
</dbReference>
<dbReference type="Pfam" id="PF00588">
    <property type="entry name" value="SpoU_methylase"/>
    <property type="match status" value="1"/>
</dbReference>
<dbReference type="GO" id="GO:0016423">
    <property type="term" value="F:tRNA (guanine) methyltransferase activity"/>
    <property type="evidence" value="ECO:0007669"/>
    <property type="project" value="InterPro"/>
</dbReference>
<reference evidence="5" key="1">
    <citation type="journal article" date="2020" name="Stud. Mycol.">
        <title>101 Dothideomycetes genomes: a test case for predicting lifestyles and emergence of pathogens.</title>
        <authorList>
            <person name="Haridas S."/>
            <person name="Albert R."/>
            <person name="Binder M."/>
            <person name="Bloem J."/>
            <person name="Labutti K."/>
            <person name="Salamov A."/>
            <person name="Andreopoulos B."/>
            <person name="Baker S."/>
            <person name="Barry K."/>
            <person name="Bills G."/>
            <person name="Bluhm B."/>
            <person name="Cannon C."/>
            <person name="Castanera R."/>
            <person name="Culley D."/>
            <person name="Daum C."/>
            <person name="Ezra D."/>
            <person name="Gonzalez J."/>
            <person name="Henrissat B."/>
            <person name="Kuo A."/>
            <person name="Liang C."/>
            <person name="Lipzen A."/>
            <person name="Lutzoni F."/>
            <person name="Magnuson J."/>
            <person name="Mondo S."/>
            <person name="Nolan M."/>
            <person name="Ohm R."/>
            <person name="Pangilinan J."/>
            <person name="Park H.-J."/>
            <person name="Ramirez L."/>
            <person name="Alfaro M."/>
            <person name="Sun H."/>
            <person name="Tritt A."/>
            <person name="Yoshinaga Y."/>
            <person name="Zwiers L.-H."/>
            <person name="Turgeon B."/>
            <person name="Goodwin S."/>
            <person name="Spatafora J."/>
            <person name="Crous P."/>
            <person name="Grigoriev I."/>
        </authorList>
    </citation>
    <scope>NUCLEOTIDE SEQUENCE</scope>
    <source>
        <strain evidence="5">CBS 119925</strain>
    </source>
</reference>
<evidence type="ECO:0000256" key="2">
    <source>
        <dbReference type="ARBA" id="ARBA00022679"/>
    </source>
</evidence>
<feature type="domain" description="tRNA/rRNA methyltransferase SpoU type" evidence="4">
    <location>
        <begin position="1097"/>
        <end position="1250"/>
    </location>
</feature>
<evidence type="ECO:0000313" key="6">
    <source>
        <dbReference type="Proteomes" id="UP000799440"/>
    </source>
</evidence>
<dbReference type="InterPro" id="IPR029028">
    <property type="entry name" value="Alpha/beta_knot_MTases"/>
</dbReference>
<sequence>MATREEHPNLMDSLLSRDMESNLILNLFDDASKAACYERFWKKLNSRQDSVDLDTLRLCVKLLPPGEQAIIDLSDYVWKTIPKETHRPHVLCTLADLSSTDARLGSYVFQRIQQTLRGAQSLWCSDAQPEDQSLGDPNQDVLASLAFLKCSYWRPANKAHFVEQALVEQLCSFIGLDEFDEAAHDALSALLSLLQSTTRRLSSVDTSHSGLDRTDVADQLWSRYRRLPEEYFSKSKAFRTWFQWVYAGSKSTAGCDVVQDPLYWERIRFGLLTGFAEQRKYCLGILRQSLRLATRDVLVPLMTLEVERRAEYDRQYGRYSSLFEMIVLDRYPNQIEACLPDLTLLIGKGSLITSEWIITLLTAVLDSKVQEGVRKLVGTWFTEFVTGKLHTFQEPQGRQDFFDQYAQFLVSGYLPWVTQGVLFTSSLVCTRAQTVCGHGELLSEVIALFIKGSSPTTRRALLPSILRFVLDRGGRIFQYSIMYLLKGLLAGFKSQRNCTDLDASDFALLPRISRLPGLPEIAGDLNTVYCAEFCNTIYPVTEGASGTEMAGIPGYDVLDARFRELKNVTGQGPSAKPGTGQKISSLDRFLRDLEDSKHGIIKDDYFAFACTQLINFLNRNSGTVLYKELYDSLEALWEEADRQEYKRPAVVEVPPLFFHPKCIRLCTAASPGSDCELMRGLLTKVMNSLRRLSEGRPYLLSTFMGSLRKATFAQPSVITVLPFEELLYRFAQKPPVPKKEFLFEVAAGNELEQYIEHRNYSFYYGKREWHGYAAVVDILNRFPDQQLDTAQRLFDRLLEPWETQVKPVPIISKWKGTFQLQAMLLLSESCISEGTAPRYLSAFMHALILEQWPRWRFLLEWIIARIYFRFPHLAERILPDLADLDDSAPIQIASFMKLAILIVPHLGSEDFAVQFMTQLIPFSASPKVHIRHEAHWAIPIMWDLAQQNEWFKIIDNPAFRALNDSIRKLDRFKRPASTIRTLKLNIVEDFTLVQIFEGDYLTIETPERQFVTYDDFLNLWQSDGDVNLDAFPARVPLGVRKPHTHAVVEAQTSEDTNTPTQSDVPTAPLQTKSGFDLSSLLPPSGPPSATHERPASVILVASLIDNPTNLGGLSRISESFGLEALCINSLAHVGSKDFQSTAVTSHKHLPIHELKIPDVPAYLLEMKQAGWEVVAVEQTDRSGMLGEKKSDVSSNGDSGLLPERCVLVLGSEKAGVSAEVLAVVDRCVEIKTVGVTRSLNVQTAGGIAVYEWWREWGTKVEEELR</sequence>
<dbReference type="SUPFAM" id="SSF48371">
    <property type="entry name" value="ARM repeat"/>
    <property type="match status" value="1"/>
</dbReference>
<dbReference type="OrthoDB" id="241340at2759"/>
<keyword evidence="6" id="KW-1185">Reference proteome</keyword>
<dbReference type="InterPro" id="IPR045330">
    <property type="entry name" value="TRM3/TARBP1"/>
</dbReference>
<organism evidence="5 6">
    <name type="scientific">Sporormia fimetaria CBS 119925</name>
    <dbReference type="NCBI Taxonomy" id="1340428"/>
    <lineage>
        <taxon>Eukaryota</taxon>
        <taxon>Fungi</taxon>
        <taxon>Dikarya</taxon>
        <taxon>Ascomycota</taxon>
        <taxon>Pezizomycotina</taxon>
        <taxon>Dothideomycetes</taxon>
        <taxon>Pleosporomycetidae</taxon>
        <taxon>Pleosporales</taxon>
        <taxon>Sporormiaceae</taxon>
        <taxon>Sporormia</taxon>
    </lineage>
</organism>
<keyword evidence="1" id="KW-0489">Methyltransferase</keyword>
<dbReference type="InterPro" id="IPR016024">
    <property type="entry name" value="ARM-type_fold"/>
</dbReference>
<evidence type="ECO:0000256" key="1">
    <source>
        <dbReference type="ARBA" id="ARBA00022603"/>
    </source>
</evidence>
<gene>
    <name evidence="5" type="ORF">M011DRAFT_293158</name>
</gene>
<dbReference type="AlphaFoldDB" id="A0A6A6UWR5"/>
<protein>
    <recommendedName>
        <fullName evidence="4">tRNA/rRNA methyltransferase SpoU type domain-containing protein</fullName>
    </recommendedName>
</protein>
<dbReference type="PANTHER" id="PTHR12029">
    <property type="entry name" value="RNA METHYLTRANSFERASE"/>
    <property type="match status" value="1"/>
</dbReference>
<dbReference type="GO" id="GO:0030488">
    <property type="term" value="P:tRNA methylation"/>
    <property type="evidence" value="ECO:0007669"/>
    <property type="project" value="InterPro"/>
</dbReference>
<dbReference type="InterPro" id="IPR044748">
    <property type="entry name" value="Trm3/TARBP1_C"/>
</dbReference>
<proteinExistence type="predicted"/>
<dbReference type="EMBL" id="MU006613">
    <property type="protein sequence ID" value="KAF2742199.1"/>
    <property type="molecule type" value="Genomic_DNA"/>
</dbReference>